<organism evidence="3 4">
    <name type="scientific">Sporothrix eucalyptigena</name>
    <dbReference type="NCBI Taxonomy" id="1812306"/>
    <lineage>
        <taxon>Eukaryota</taxon>
        <taxon>Fungi</taxon>
        <taxon>Dikarya</taxon>
        <taxon>Ascomycota</taxon>
        <taxon>Pezizomycotina</taxon>
        <taxon>Sordariomycetes</taxon>
        <taxon>Sordariomycetidae</taxon>
        <taxon>Ophiostomatales</taxon>
        <taxon>Ophiostomataceae</taxon>
        <taxon>Sporothrix</taxon>
    </lineage>
</organism>
<dbReference type="Proteomes" id="UP001642482">
    <property type="component" value="Unassembled WGS sequence"/>
</dbReference>
<dbReference type="Gene3D" id="3.60.21.10">
    <property type="match status" value="1"/>
</dbReference>
<feature type="domain" description="Putative 5'-nucleotidase C-terminal" evidence="2">
    <location>
        <begin position="403"/>
        <end position="565"/>
    </location>
</feature>
<dbReference type="InterPro" id="IPR053828">
    <property type="entry name" value="Nucleosidase_C"/>
</dbReference>
<accession>A0ABP0CYP4</accession>
<dbReference type="InterPro" id="IPR014485">
    <property type="entry name" value="Pesterase_C1039"/>
</dbReference>
<evidence type="ECO:0000259" key="2">
    <source>
        <dbReference type="Pfam" id="PF21953"/>
    </source>
</evidence>
<dbReference type="PROSITE" id="PS51257">
    <property type="entry name" value="PROKAR_LIPOPROTEIN"/>
    <property type="match status" value="1"/>
</dbReference>
<gene>
    <name evidence="3" type="ORF">SEUCBS140593_009898</name>
</gene>
<dbReference type="PIRSF" id="PIRSF017316">
    <property type="entry name" value="Pesterase_C1039"/>
    <property type="match status" value="1"/>
</dbReference>
<feature type="chain" id="PRO_5047515709" description="Putative 5'-nucleotidase C-terminal domain-containing protein" evidence="1">
    <location>
        <begin position="19"/>
        <end position="583"/>
    </location>
</feature>
<dbReference type="InterPro" id="IPR036907">
    <property type="entry name" value="5'-Nucleotdase_C_sf"/>
</dbReference>
<dbReference type="PANTHER" id="PTHR11575:SF22">
    <property type="entry name" value="ADL392WP"/>
    <property type="match status" value="1"/>
</dbReference>
<dbReference type="SUPFAM" id="SSF55816">
    <property type="entry name" value="5'-nucleotidase (syn. UDP-sugar hydrolase), C-terminal domain"/>
    <property type="match status" value="1"/>
</dbReference>
<name>A0ABP0CYP4_9PEZI</name>
<feature type="signal peptide" evidence="1">
    <location>
        <begin position="1"/>
        <end position="18"/>
    </location>
</feature>
<evidence type="ECO:0000256" key="1">
    <source>
        <dbReference type="SAM" id="SignalP"/>
    </source>
</evidence>
<sequence length="583" mass="65184">MKPLNLTPLALVSTITAACDSCYGPINYAEHVRHVKRIQPGAPEATYGPTRPLEWGQFNVLHTTDTHGWLEGHLKEANYGADFGDFISFTAHMKQKAKSDLHDGTGLSDTTKPDGELSNKVFTELQAYDLLTIGNHELYLADIAYQTFNTFSTFWGDKYLTSNVQIQNQSTGQWDYIGKTHRYFTTENGLRIMAFGILYDFTGNTNATKVISAEDMVQQQWFIDTINTTEPINLFLLIGHNIARPSTPGSTFHTVHSAIRAVHPTTPIQIFGGHSHIRDFAIYDEVSTALESGRYCETVGWFSMSGFNQNNSGYKGSANPSGVPNPSRYATINNNRTSNVSPFVYSRRYLDWNRYSFQYHTVGVNRPSSEFDLIKGLNATDQITSIRTQQRLGTIYGCVPGFYCQTCVPFGDPASIFTVLSDALGTIVVRPDRNTTARMIFANTGSIRFDMYKGPFTYDDNFIVSPFRNVFRYVADVPFADANNLLDQLNRGGADKRDVDANMSRSLDKITHSALFGQDACADPIVSLGRRESTRHDDLGIARRQEPAAETAGYTTTDDFGTDGNYFYFDSQSKQVQYLLTLL</sequence>
<proteinExistence type="predicted"/>
<dbReference type="Pfam" id="PF21953">
    <property type="entry name" value="NadN_nucleosid_C"/>
    <property type="match status" value="1"/>
</dbReference>
<dbReference type="Gene3D" id="3.90.780.10">
    <property type="entry name" value="5'-Nucleotidase, C-terminal domain"/>
    <property type="match status" value="1"/>
</dbReference>
<comment type="caution">
    <text evidence="3">The sequence shown here is derived from an EMBL/GenBank/DDBJ whole genome shotgun (WGS) entry which is preliminary data.</text>
</comment>
<evidence type="ECO:0000313" key="3">
    <source>
        <dbReference type="EMBL" id="CAK7237259.1"/>
    </source>
</evidence>
<keyword evidence="4" id="KW-1185">Reference proteome</keyword>
<protein>
    <recommendedName>
        <fullName evidence="2">Putative 5'-nucleotidase C-terminal domain-containing protein</fullName>
    </recommendedName>
</protein>
<dbReference type="PANTHER" id="PTHR11575">
    <property type="entry name" value="5'-NUCLEOTIDASE-RELATED"/>
    <property type="match status" value="1"/>
</dbReference>
<dbReference type="EMBL" id="CAWUHD010000177">
    <property type="protein sequence ID" value="CAK7237259.1"/>
    <property type="molecule type" value="Genomic_DNA"/>
</dbReference>
<dbReference type="InterPro" id="IPR029052">
    <property type="entry name" value="Metallo-depent_PP-like"/>
</dbReference>
<keyword evidence="1" id="KW-0732">Signal</keyword>
<dbReference type="InterPro" id="IPR006179">
    <property type="entry name" value="5_nucleotidase/apyrase"/>
</dbReference>
<dbReference type="SUPFAM" id="SSF56300">
    <property type="entry name" value="Metallo-dependent phosphatases"/>
    <property type="match status" value="1"/>
</dbReference>
<reference evidence="3 4" key="1">
    <citation type="submission" date="2024-01" db="EMBL/GenBank/DDBJ databases">
        <authorList>
            <person name="Allen C."/>
            <person name="Tagirdzhanova G."/>
        </authorList>
    </citation>
    <scope>NUCLEOTIDE SEQUENCE [LARGE SCALE GENOMIC DNA]</scope>
</reference>
<evidence type="ECO:0000313" key="4">
    <source>
        <dbReference type="Proteomes" id="UP001642482"/>
    </source>
</evidence>